<proteinExistence type="predicted"/>
<sequence length="170" mass="18147">MPIFQPNRFNLSLLGGGIPGGQPRWGLIGGGAGVNGGSGMEGGSSRSTDRTILRRAMNNAYPINAVITPFRASLNAGDIAGTVHSNPSNLSPGSNQVTSARIATQQRAFFGGVHNDGGSYYSGNSRYVYDSSDYVRYKKLIAENKTYNDLSFGGDNSNGSYVARRNVRRF</sequence>
<evidence type="ECO:0000313" key="1">
    <source>
        <dbReference type="EMBL" id="QHT92874.1"/>
    </source>
</evidence>
<protein>
    <submittedName>
        <fullName evidence="1">Uncharacterized protein</fullName>
    </submittedName>
</protein>
<accession>A0A6C0IIA1</accession>
<dbReference type="EMBL" id="MN740195">
    <property type="protein sequence ID" value="QHT92874.1"/>
    <property type="molecule type" value="Genomic_DNA"/>
</dbReference>
<name>A0A6C0IIA1_9ZZZZ</name>
<dbReference type="AlphaFoldDB" id="A0A6C0IIA1"/>
<reference evidence="1" key="1">
    <citation type="journal article" date="2020" name="Nature">
        <title>Giant virus diversity and host interactions through global metagenomics.</title>
        <authorList>
            <person name="Schulz F."/>
            <person name="Roux S."/>
            <person name="Paez-Espino D."/>
            <person name="Jungbluth S."/>
            <person name="Walsh D.A."/>
            <person name="Denef V.J."/>
            <person name="McMahon K.D."/>
            <person name="Konstantinidis K.T."/>
            <person name="Eloe-Fadrosh E.A."/>
            <person name="Kyrpides N.C."/>
            <person name="Woyke T."/>
        </authorList>
    </citation>
    <scope>NUCLEOTIDE SEQUENCE</scope>
    <source>
        <strain evidence="1">GVMAG-M-3300023184-89</strain>
    </source>
</reference>
<organism evidence="1">
    <name type="scientific">viral metagenome</name>
    <dbReference type="NCBI Taxonomy" id="1070528"/>
    <lineage>
        <taxon>unclassified sequences</taxon>
        <taxon>metagenomes</taxon>
        <taxon>organismal metagenomes</taxon>
    </lineage>
</organism>